<dbReference type="EMBL" id="CP031733">
    <property type="protein sequence ID" value="AXQ79785.1"/>
    <property type="molecule type" value="Genomic_DNA"/>
</dbReference>
<dbReference type="EMBL" id="QVQZ01000006">
    <property type="protein sequence ID" value="RFU53565.1"/>
    <property type="molecule type" value="Genomic_DNA"/>
</dbReference>
<dbReference type="PANTHER" id="PTHR42745">
    <property type="match status" value="1"/>
</dbReference>
<accession>A0A346NFJ0</accession>
<evidence type="ECO:0000313" key="5">
    <source>
        <dbReference type="Proteomes" id="UP000246115"/>
    </source>
</evidence>
<organism evidence="4 6">
    <name type="scientific">Streptococcus chenjunshii</name>
    <dbReference type="NCBI Taxonomy" id="2173853"/>
    <lineage>
        <taxon>Bacteria</taxon>
        <taxon>Bacillati</taxon>
        <taxon>Bacillota</taxon>
        <taxon>Bacilli</taxon>
        <taxon>Lactobacillales</taxon>
        <taxon>Streptococcaceae</taxon>
        <taxon>Streptococcus</taxon>
    </lineage>
</organism>
<reference evidence="3 7" key="1">
    <citation type="submission" date="2018-08" db="EMBL/GenBank/DDBJ databases">
        <title>Draft genome of Streptococcus sp .nov. Z2.</title>
        <authorList>
            <person name="Tian Z."/>
        </authorList>
    </citation>
    <scope>NUCLEOTIDE SEQUENCE [LARGE SCALE GENOMIC DNA]</scope>
    <source>
        <strain evidence="3 7">Z2</strain>
    </source>
</reference>
<dbReference type="InterPro" id="IPR046348">
    <property type="entry name" value="SIS_dom_sf"/>
</dbReference>
<reference evidence="2" key="4">
    <citation type="journal article" date="2019" name="Int. J. Syst. Evol. Microbiol.">
        <title>Streptococcus chenjunshii sp. nov. isolated from feces of Tibetan antelopes.</title>
        <authorList>
            <person name="Tian Z."/>
            <person name="Lu S."/>
            <person name="Jin D."/>
            <person name="Yang J."/>
            <person name="Pu J."/>
            <person name="Lai X.H."/>
            <person name="Bai X.N."/>
            <person name="Wu X.M."/>
            <person name="Li J."/>
            <person name="Wang S."/>
            <person name="Xu J."/>
        </authorList>
    </citation>
    <scope>NUCLEOTIDE SEQUENCE</scope>
    <source>
        <strain evidence="2">Z15</strain>
    </source>
</reference>
<dbReference type="PANTHER" id="PTHR42745:SF1">
    <property type="entry name" value="ARABINOSE 5-PHOSPHATE ISOMERASE KDSD"/>
    <property type="match status" value="1"/>
</dbReference>
<reference evidence="5" key="3">
    <citation type="submission" date="2018-08" db="EMBL/GenBank/DDBJ databases">
        <title>Streptococcus chenjunshii sp. nov., isolated from stools sample of the Tibetan antelope in the Qinghai-Tibet plateau, China.</title>
        <authorList>
            <person name="Tian Z."/>
        </authorList>
    </citation>
    <scope>NUCLEOTIDE SEQUENCE [LARGE SCALE GENOMIC DNA]</scope>
    <source>
        <strain evidence="5">Z15</strain>
    </source>
</reference>
<dbReference type="KEGG" id="schj:DDV21_011070"/>
<dbReference type="CDD" id="cd05014">
    <property type="entry name" value="SIS_Kpsf"/>
    <property type="match status" value="1"/>
</dbReference>
<reference evidence="4 6" key="2">
    <citation type="submission" date="2018-08" db="EMBL/GenBank/DDBJ databases">
        <title>Draft genome of Streptococcus sp. nov. Z1.</title>
        <authorList>
            <person name="Tian Z."/>
        </authorList>
    </citation>
    <scope>NUCLEOTIDE SEQUENCE [LARGE SCALE GENOMIC DNA]</scope>
    <source>
        <strain evidence="4">Z1</strain>
        <strain evidence="6">Z1(2018)</strain>
    </source>
</reference>
<dbReference type="OrthoDB" id="9762536at2"/>
<sequence length="199" mass="21342">MAEKQLNYFTETLAAEVSQFMAQLDKSKIYQAAELILSAKQQGGRVHITGIGKPSHVSQYIAALFSSTGTPSYFLDATEALHGSAGQVMGGDIVIAVSNSGETQELQRTVGALKKLGVTIIAVTGGASSWLSENTDLTLFAGVEQEGDSFNKPPRASVVVEILILQALSIVLQEKNRLDLKQYHLWHPGGALGESLERK</sequence>
<dbReference type="PROSITE" id="PS51464">
    <property type="entry name" value="SIS"/>
    <property type="match status" value="1"/>
</dbReference>
<evidence type="ECO:0000259" key="1">
    <source>
        <dbReference type="PROSITE" id="PS51464"/>
    </source>
</evidence>
<dbReference type="EMBL" id="QVQY01000005">
    <property type="protein sequence ID" value="RFU51531.1"/>
    <property type="molecule type" value="Genomic_DNA"/>
</dbReference>
<dbReference type="AlphaFoldDB" id="A0A372KMR6"/>
<dbReference type="InterPro" id="IPR035474">
    <property type="entry name" value="SIS_Kpsf"/>
</dbReference>
<evidence type="ECO:0000313" key="6">
    <source>
        <dbReference type="Proteomes" id="UP000262901"/>
    </source>
</evidence>
<keyword evidence="7" id="KW-1185">Reference proteome</keyword>
<name>A0A372KMR6_9STRE</name>
<protein>
    <submittedName>
        <fullName evidence="4">SIS domain-containing protein</fullName>
    </submittedName>
</protein>
<feature type="domain" description="SIS" evidence="1">
    <location>
        <begin position="32"/>
        <end position="181"/>
    </location>
</feature>
<dbReference type="Proteomes" id="UP000264056">
    <property type="component" value="Unassembled WGS sequence"/>
</dbReference>
<accession>A0A372KMR6</accession>
<dbReference type="GO" id="GO:0097367">
    <property type="term" value="F:carbohydrate derivative binding"/>
    <property type="evidence" value="ECO:0007669"/>
    <property type="project" value="InterPro"/>
</dbReference>
<dbReference type="Proteomes" id="UP000262901">
    <property type="component" value="Unassembled WGS sequence"/>
</dbReference>
<dbReference type="InterPro" id="IPR001347">
    <property type="entry name" value="SIS_dom"/>
</dbReference>
<evidence type="ECO:0000313" key="3">
    <source>
        <dbReference type="EMBL" id="RFU51531.1"/>
    </source>
</evidence>
<evidence type="ECO:0000313" key="4">
    <source>
        <dbReference type="EMBL" id="RFU53565.1"/>
    </source>
</evidence>
<dbReference type="Pfam" id="PF01380">
    <property type="entry name" value="SIS"/>
    <property type="match status" value="1"/>
</dbReference>
<evidence type="ECO:0000313" key="7">
    <source>
        <dbReference type="Proteomes" id="UP000264056"/>
    </source>
</evidence>
<dbReference type="GO" id="GO:1901135">
    <property type="term" value="P:carbohydrate derivative metabolic process"/>
    <property type="evidence" value="ECO:0007669"/>
    <property type="project" value="InterPro"/>
</dbReference>
<dbReference type="InterPro" id="IPR050986">
    <property type="entry name" value="GutQ/KpsF_isomerases"/>
</dbReference>
<dbReference type="Gene3D" id="3.40.50.10490">
    <property type="entry name" value="Glucose-6-phosphate isomerase like protein, domain 1"/>
    <property type="match status" value="1"/>
</dbReference>
<evidence type="ECO:0000313" key="2">
    <source>
        <dbReference type="EMBL" id="AXQ79785.1"/>
    </source>
</evidence>
<dbReference type="SUPFAM" id="SSF53697">
    <property type="entry name" value="SIS domain"/>
    <property type="match status" value="1"/>
</dbReference>
<dbReference type="Proteomes" id="UP000246115">
    <property type="component" value="Chromosome"/>
</dbReference>
<gene>
    <name evidence="2" type="ORF">DDV21_011070</name>
    <name evidence="3" type="ORF">DDV22_03125</name>
    <name evidence="4" type="ORF">DDV23_04115</name>
</gene>
<proteinExistence type="predicted"/>